<accession>A0A0F9J2P9</accession>
<name>A0A0F9J2P9_9ZZZZ</name>
<comment type="caution">
    <text evidence="1">The sequence shown here is derived from an EMBL/GenBank/DDBJ whole genome shotgun (WGS) entry which is preliminary data.</text>
</comment>
<organism evidence="1">
    <name type="scientific">marine sediment metagenome</name>
    <dbReference type="NCBI Taxonomy" id="412755"/>
    <lineage>
        <taxon>unclassified sequences</taxon>
        <taxon>metagenomes</taxon>
        <taxon>ecological metagenomes</taxon>
    </lineage>
</organism>
<evidence type="ECO:0000313" key="1">
    <source>
        <dbReference type="EMBL" id="KKM00236.1"/>
    </source>
</evidence>
<dbReference type="EMBL" id="LAZR01017481">
    <property type="protein sequence ID" value="KKM00236.1"/>
    <property type="molecule type" value="Genomic_DNA"/>
</dbReference>
<protein>
    <submittedName>
        <fullName evidence="1">Uncharacterized protein</fullName>
    </submittedName>
</protein>
<sequence>MNEHTVDIIASGYEWTCPVCEVLHRFIAYPHNEHVHCPQCNNTFHVDPPEHAME</sequence>
<reference evidence="1" key="1">
    <citation type="journal article" date="2015" name="Nature">
        <title>Complex archaea that bridge the gap between prokaryotes and eukaryotes.</title>
        <authorList>
            <person name="Spang A."/>
            <person name="Saw J.H."/>
            <person name="Jorgensen S.L."/>
            <person name="Zaremba-Niedzwiedzka K."/>
            <person name="Martijn J."/>
            <person name="Lind A.E."/>
            <person name="van Eijk R."/>
            <person name="Schleper C."/>
            <person name="Guy L."/>
            <person name="Ettema T.J."/>
        </authorList>
    </citation>
    <scope>NUCLEOTIDE SEQUENCE</scope>
</reference>
<gene>
    <name evidence="1" type="ORF">LCGC14_1806430</name>
</gene>
<dbReference type="AlphaFoldDB" id="A0A0F9J2P9"/>
<proteinExistence type="predicted"/>